<accession>A0AA38H0W2</accession>
<evidence type="ECO:0000313" key="2">
    <source>
        <dbReference type="Proteomes" id="UP000824469"/>
    </source>
</evidence>
<sequence length="69" mass="8336">ARDQLRMWDKVPPLLLVIWSSMTVEEWRHVIDVGLIGILHYRHIVREMSLMVTFINRWDSETNTFRLLT</sequence>
<comment type="caution">
    <text evidence="1">The sequence shown here is derived from an EMBL/GenBank/DDBJ whole genome shotgun (WGS) entry which is preliminary data.</text>
</comment>
<dbReference type="Proteomes" id="UP000824469">
    <property type="component" value="Unassembled WGS sequence"/>
</dbReference>
<feature type="non-terminal residue" evidence="1">
    <location>
        <position position="69"/>
    </location>
</feature>
<feature type="non-terminal residue" evidence="1">
    <location>
        <position position="1"/>
    </location>
</feature>
<name>A0AA38H0W2_TAXCH</name>
<evidence type="ECO:0000313" key="1">
    <source>
        <dbReference type="EMBL" id="KAH9330315.1"/>
    </source>
</evidence>
<organism evidence="1 2">
    <name type="scientific">Taxus chinensis</name>
    <name type="common">Chinese yew</name>
    <name type="synonym">Taxus wallichiana var. chinensis</name>
    <dbReference type="NCBI Taxonomy" id="29808"/>
    <lineage>
        <taxon>Eukaryota</taxon>
        <taxon>Viridiplantae</taxon>
        <taxon>Streptophyta</taxon>
        <taxon>Embryophyta</taxon>
        <taxon>Tracheophyta</taxon>
        <taxon>Spermatophyta</taxon>
        <taxon>Pinopsida</taxon>
        <taxon>Pinidae</taxon>
        <taxon>Conifers II</taxon>
        <taxon>Cupressales</taxon>
        <taxon>Taxaceae</taxon>
        <taxon>Taxus</taxon>
    </lineage>
</organism>
<protein>
    <submittedName>
        <fullName evidence="1">Uncharacterized protein</fullName>
    </submittedName>
</protein>
<keyword evidence="2" id="KW-1185">Reference proteome</keyword>
<dbReference type="AlphaFoldDB" id="A0AA38H0W2"/>
<dbReference type="EMBL" id="JAHRHJ020000001">
    <property type="protein sequence ID" value="KAH9330315.1"/>
    <property type="molecule type" value="Genomic_DNA"/>
</dbReference>
<gene>
    <name evidence="1" type="ORF">KI387_002423</name>
</gene>
<proteinExistence type="predicted"/>
<reference evidence="1 2" key="1">
    <citation type="journal article" date="2021" name="Nat. Plants">
        <title>The Taxus genome provides insights into paclitaxel biosynthesis.</title>
        <authorList>
            <person name="Xiong X."/>
            <person name="Gou J."/>
            <person name="Liao Q."/>
            <person name="Li Y."/>
            <person name="Zhou Q."/>
            <person name="Bi G."/>
            <person name="Li C."/>
            <person name="Du R."/>
            <person name="Wang X."/>
            <person name="Sun T."/>
            <person name="Guo L."/>
            <person name="Liang H."/>
            <person name="Lu P."/>
            <person name="Wu Y."/>
            <person name="Zhang Z."/>
            <person name="Ro D.K."/>
            <person name="Shang Y."/>
            <person name="Huang S."/>
            <person name="Yan J."/>
        </authorList>
    </citation>
    <scope>NUCLEOTIDE SEQUENCE [LARGE SCALE GENOMIC DNA]</scope>
    <source>
        <strain evidence="1">Ta-2019</strain>
    </source>
</reference>